<dbReference type="AlphaFoldDB" id="G4QJ08"/>
<name>G4QJ08_GLANF</name>
<dbReference type="SUPFAM" id="SSF101738">
    <property type="entry name" value="SspB-like"/>
    <property type="match status" value="1"/>
</dbReference>
<dbReference type="PANTHER" id="PTHR37486">
    <property type="entry name" value="STRINGENT STARVATION PROTEIN B"/>
    <property type="match status" value="1"/>
</dbReference>
<dbReference type="STRING" id="1085623.GNIT_0732"/>
<dbReference type="Proteomes" id="UP000009282">
    <property type="component" value="Chromosome"/>
</dbReference>
<dbReference type="Gene3D" id="2.30.30.220">
    <property type="entry name" value="SspB-like"/>
    <property type="match status" value="1"/>
</dbReference>
<dbReference type="RefSeq" id="WP_014107751.1">
    <property type="nucleotide sequence ID" value="NC_016041.1"/>
</dbReference>
<reference evidence="2 3" key="1">
    <citation type="journal article" date="2011" name="J. Bacteriol.">
        <title>Complete genome sequence of seawater bacterium Glaciecola nitratireducens FR1064T.</title>
        <authorList>
            <person name="Bian F."/>
            <person name="Qin Q.L."/>
            <person name="Xie B.B."/>
            <person name="Shu Y.L."/>
            <person name="Zhang X.Y."/>
            <person name="Yu Y."/>
            <person name="Chen B."/>
            <person name="Chen X.L."/>
            <person name="Zhou B.C."/>
            <person name="Zhang Y.Z."/>
        </authorList>
    </citation>
    <scope>NUCLEOTIDE SEQUENCE [LARGE SCALE GENOMIC DNA]</scope>
    <source>
        <strain evidence="3">JCM 12485 / KCTC 12276 / FR1064</strain>
    </source>
</reference>
<evidence type="ECO:0000313" key="3">
    <source>
        <dbReference type="Proteomes" id="UP000009282"/>
    </source>
</evidence>
<dbReference type="PANTHER" id="PTHR37486:SF1">
    <property type="entry name" value="STRINGENT STARVATION PROTEIN B"/>
    <property type="match status" value="1"/>
</dbReference>
<proteinExistence type="predicted"/>
<keyword evidence="3" id="KW-1185">Reference proteome</keyword>
<dbReference type="PIRSF" id="PIRSF005276">
    <property type="entry name" value="SspB"/>
    <property type="match status" value="1"/>
</dbReference>
<gene>
    <name evidence="2" type="primary">sspB</name>
    <name evidence="2" type="ordered locus">GNIT_0732</name>
</gene>
<sequence length="178" mass="19362">MDNMTNNQPYLLRAFCDWIVDNGLTPYIVVDADLPGVEVPRQFVKDGQIVLNVSPSACVNLNVGLEGVAFQARFSGQPMQVFVPSIAVSAIYARENGAGTVFTHTPEELAEYEKNTYKQAGAPSVEPAKKLQSVKLTEESPPKAKKESSTEESKASGPEKLSKPSDEPPKRPSLKVIK</sequence>
<dbReference type="InterPro" id="IPR036760">
    <property type="entry name" value="SspB-like_sf"/>
</dbReference>
<dbReference type="EMBL" id="CP003060">
    <property type="protein sequence ID" value="AEP28876.1"/>
    <property type="molecule type" value="Genomic_DNA"/>
</dbReference>
<evidence type="ECO:0000256" key="1">
    <source>
        <dbReference type="SAM" id="MobiDB-lite"/>
    </source>
</evidence>
<dbReference type="eggNOG" id="COG2969">
    <property type="taxonomic scope" value="Bacteria"/>
</dbReference>
<dbReference type="GO" id="GO:0005840">
    <property type="term" value="C:ribosome"/>
    <property type="evidence" value="ECO:0007669"/>
    <property type="project" value="TreeGrafter"/>
</dbReference>
<dbReference type="NCBIfam" id="NF008763">
    <property type="entry name" value="PRK11798.1-2"/>
    <property type="match status" value="1"/>
</dbReference>
<feature type="compositionally biased region" description="Basic and acidic residues" evidence="1">
    <location>
        <begin position="160"/>
        <end position="170"/>
    </location>
</feature>
<protein>
    <submittedName>
        <fullName evidence="2">Stringent starvation protein B</fullName>
    </submittedName>
</protein>
<dbReference type="HOGENOM" id="CLU_118425_0_0_6"/>
<feature type="compositionally biased region" description="Basic and acidic residues" evidence="1">
    <location>
        <begin position="136"/>
        <end position="154"/>
    </location>
</feature>
<dbReference type="InterPro" id="IPR007481">
    <property type="entry name" value="SspB"/>
</dbReference>
<feature type="region of interest" description="Disordered" evidence="1">
    <location>
        <begin position="119"/>
        <end position="178"/>
    </location>
</feature>
<organism evidence="2 3">
    <name type="scientific">Glaciecola nitratireducens (strain JCM 12485 / KCTC 12276 / FR1064)</name>
    <dbReference type="NCBI Taxonomy" id="1085623"/>
    <lineage>
        <taxon>Bacteria</taxon>
        <taxon>Pseudomonadati</taxon>
        <taxon>Pseudomonadota</taxon>
        <taxon>Gammaproteobacteria</taxon>
        <taxon>Alteromonadales</taxon>
        <taxon>Alteromonadaceae</taxon>
        <taxon>Brumicola</taxon>
    </lineage>
</organism>
<dbReference type="OrthoDB" id="9797358at2"/>
<dbReference type="NCBIfam" id="NF008769">
    <property type="entry name" value="PRK11798.2-5"/>
    <property type="match status" value="1"/>
</dbReference>
<accession>G4QJ08</accession>
<dbReference type="GO" id="GO:0005829">
    <property type="term" value="C:cytosol"/>
    <property type="evidence" value="ECO:0007669"/>
    <property type="project" value="TreeGrafter"/>
</dbReference>
<dbReference type="KEGG" id="gni:GNIT_0732"/>
<dbReference type="GO" id="GO:0045732">
    <property type="term" value="P:positive regulation of protein catabolic process"/>
    <property type="evidence" value="ECO:0007669"/>
    <property type="project" value="TreeGrafter"/>
</dbReference>
<dbReference type="Pfam" id="PF04386">
    <property type="entry name" value="SspB"/>
    <property type="match status" value="1"/>
</dbReference>
<evidence type="ECO:0000313" key="2">
    <source>
        <dbReference type="EMBL" id="AEP28876.1"/>
    </source>
</evidence>